<comment type="similarity">
    <text evidence="1">Belongs to the ABC transporter superfamily.</text>
</comment>
<evidence type="ECO:0000313" key="6">
    <source>
        <dbReference type="EMBL" id="GEO95485.1"/>
    </source>
</evidence>
<evidence type="ECO:0000256" key="2">
    <source>
        <dbReference type="ARBA" id="ARBA00022448"/>
    </source>
</evidence>
<dbReference type="AlphaFoldDB" id="A0A512ICQ1"/>
<name>A0A512ICQ1_9MICC</name>
<gene>
    <name evidence="6" type="ORF">KTU01_16080</name>
</gene>
<accession>A0A512ICQ1</accession>
<dbReference type="InterPro" id="IPR003593">
    <property type="entry name" value="AAA+_ATPase"/>
</dbReference>
<keyword evidence="4" id="KW-0067">ATP-binding</keyword>
<dbReference type="PROSITE" id="PS50893">
    <property type="entry name" value="ABC_TRANSPORTER_2"/>
    <property type="match status" value="1"/>
</dbReference>
<evidence type="ECO:0000313" key="7">
    <source>
        <dbReference type="Proteomes" id="UP000321103"/>
    </source>
</evidence>
<dbReference type="PANTHER" id="PTHR43335:SF4">
    <property type="entry name" value="ABC TRANSPORTER, ATP-BINDING PROTEIN"/>
    <property type="match status" value="1"/>
</dbReference>
<evidence type="ECO:0000256" key="4">
    <source>
        <dbReference type="ARBA" id="ARBA00022840"/>
    </source>
</evidence>
<organism evidence="6 7">
    <name type="scientific">Kocuria turfanensis</name>
    <dbReference type="NCBI Taxonomy" id="388357"/>
    <lineage>
        <taxon>Bacteria</taxon>
        <taxon>Bacillati</taxon>
        <taxon>Actinomycetota</taxon>
        <taxon>Actinomycetes</taxon>
        <taxon>Micrococcales</taxon>
        <taxon>Micrococcaceae</taxon>
        <taxon>Kocuria</taxon>
    </lineage>
</organism>
<protein>
    <submittedName>
        <fullName evidence="6">Multidrug ABC transporter ATPase</fullName>
    </submittedName>
</protein>
<dbReference type="EMBL" id="BJZS01000043">
    <property type="protein sequence ID" value="GEO95485.1"/>
    <property type="molecule type" value="Genomic_DNA"/>
</dbReference>
<dbReference type="PANTHER" id="PTHR43335">
    <property type="entry name" value="ABC TRANSPORTER, ATP-BINDING PROTEIN"/>
    <property type="match status" value="1"/>
</dbReference>
<dbReference type="GO" id="GO:0016887">
    <property type="term" value="F:ATP hydrolysis activity"/>
    <property type="evidence" value="ECO:0007669"/>
    <property type="project" value="InterPro"/>
</dbReference>
<feature type="domain" description="ABC transporter" evidence="5">
    <location>
        <begin position="6"/>
        <end position="232"/>
    </location>
</feature>
<dbReference type="SUPFAM" id="SSF52540">
    <property type="entry name" value="P-loop containing nucleoside triphosphate hydrolases"/>
    <property type="match status" value="1"/>
</dbReference>
<dbReference type="InterPro" id="IPR003439">
    <property type="entry name" value="ABC_transporter-like_ATP-bd"/>
</dbReference>
<dbReference type="SMART" id="SM00382">
    <property type="entry name" value="AAA"/>
    <property type="match status" value="1"/>
</dbReference>
<dbReference type="Gene3D" id="3.40.50.300">
    <property type="entry name" value="P-loop containing nucleotide triphosphate hydrolases"/>
    <property type="match status" value="1"/>
</dbReference>
<dbReference type="InterPro" id="IPR027417">
    <property type="entry name" value="P-loop_NTPase"/>
</dbReference>
<dbReference type="RefSeq" id="WP_062734250.1">
    <property type="nucleotide sequence ID" value="NZ_BJZS01000043.1"/>
</dbReference>
<evidence type="ECO:0000256" key="1">
    <source>
        <dbReference type="ARBA" id="ARBA00005417"/>
    </source>
</evidence>
<evidence type="ECO:0000256" key="3">
    <source>
        <dbReference type="ARBA" id="ARBA00022741"/>
    </source>
</evidence>
<keyword evidence="3" id="KW-0547">Nucleotide-binding</keyword>
<keyword evidence="2" id="KW-0813">Transport</keyword>
<dbReference type="STRING" id="388357.GCA_001580365_00560"/>
<dbReference type="InterPro" id="IPR017871">
    <property type="entry name" value="ABC_transporter-like_CS"/>
</dbReference>
<proteinExistence type="inferred from homology"/>
<sequence>MTAPALRLRSLSKHYGPVPAVQGVDLEVRAGEIYALLGLNGAGKTTLMRMVLGMVRPGAGSVTVLGRGPRERSARAGVGYLVEAATAYPELTVRENLEVARRLHRVRAPHAVGDAVELFGLGEHADRRARELSQGNRQRLALARAVLHRPSVLVLDEPVNGLDPAGVVEVRTLLTDLARRHGTTVLLSSHLLGEVARLATRVGVLHRGRLLEEFPTRCLPERVHRHLELTTRDDDRAVEVLAAAGFPARRRAGVVVLAGDRATSRPEDVAAALVHAGVALTGLTEVREDLESHFLRLVQAPPGAPGAGEGPRAR</sequence>
<keyword evidence="7" id="KW-1185">Reference proteome</keyword>
<dbReference type="GO" id="GO:0005524">
    <property type="term" value="F:ATP binding"/>
    <property type="evidence" value="ECO:0007669"/>
    <property type="project" value="UniProtKB-KW"/>
</dbReference>
<evidence type="ECO:0000259" key="5">
    <source>
        <dbReference type="PROSITE" id="PS50893"/>
    </source>
</evidence>
<dbReference type="Proteomes" id="UP000321103">
    <property type="component" value="Unassembled WGS sequence"/>
</dbReference>
<dbReference type="PROSITE" id="PS00211">
    <property type="entry name" value="ABC_TRANSPORTER_1"/>
    <property type="match status" value="1"/>
</dbReference>
<comment type="caution">
    <text evidence="6">The sequence shown here is derived from an EMBL/GenBank/DDBJ whole genome shotgun (WGS) entry which is preliminary data.</text>
</comment>
<dbReference type="Pfam" id="PF00005">
    <property type="entry name" value="ABC_tran"/>
    <property type="match status" value="1"/>
</dbReference>
<reference evidence="6 7" key="1">
    <citation type="submission" date="2019-07" db="EMBL/GenBank/DDBJ databases">
        <title>Whole genome shotgun sequence of Kocuria turfanensis NBRC 107627.</title>
        <authorList>
            <person name="Hosoyama A."/>
            <person name="Uohara A."/>
            <person name="Ohji S."/>
            <person name="Ichikawa N."/>
        </authorList>
    </citation>
    <scope>NUCLEOTIDE SEQUENCE [LARGE SCALE GENOMIC DNA]</scope>
    <source>
        <strain evidence="6 7">NBRC 107627</strain>
    </source>
</reference>